<dbReference type="OrthoDB" id="9987621at2"/>
<gene>
    <name evidence="2" type="ORF">E0H26_27850</name>
</gene>
<evidence type="ECO:0000313" key="2">
    <source>
        <dbReference type="EMBL" id="TCB89425.1"/>
    </source>
</evidence>
<feature type="transmembrane region" description="Helical" evidence="1">
    <location>
        <begin position="56"/>
        <end position="75"/>
    </location>
</feature>
<keyword evidence="3" id="KW-1185">Reference proteome</keyword>
<dbReference type="RefSeq" id="WP_131309278.1">
    <property type="nucleotide sequence ID" value="NZ_SJJR01000033.1"/>
</dbReference>
<dbReference type="EMBL" id="SJJR01000033">
    <property type="protein sequence ID" value="TCB89425.1"/>
    <property type="molecule type" value="Genomic_DNA"/>
</dbReference>
<reference evidence="2 3" key="1">
    <citation type="submission" date="2019-02" db="EMBL/GenBank/DDBJ databases">
        <title>Jishengella sp. nov., isolated from a root of Zingiber montanum.</title>
        <authorList>
            <person name="Kuncharoen N."/>
            <person name="Kudo T."/>
            <person name="Masahiro Y."/>
            <person name="Ohkuma M."/>
            <person name="Tanasupawat S."/>
        </authorList>
    </citation>
    <scope>NUCLEOTIDE SEQUENCE [LARGE SCALE GENOMIC DNA]</scope>
    <source>
        <strain evidence="2 3">PLAI 1-1</strain>
    </source>
</reference>
<comment type="caution">
    <text evidence="2">The sequence shown here is derived from an EMBL/GenBank/DDBJ whole genome shotgun (WGS) entry which is preliminary data.</text>
</comment>
<keyword evidence="1" id="KW-0472">Membrane</keyword>
<protein>
    <recommendedName>
        <fullName evidence="4">DUF2335 domain-containing protein</fullName>
    </recommendedName>
</protein>
<evidence type="ECO:0000313" key="3">
    <source>
        <dbReference type="Proteomes" id="UP000292274"/>
    </source>
</evidence>
<keyword evidence="1" id="KW-1133">Transmembrane helix</keyword>
<dbReference type="AlphaFoldDB" id="A0A4V2LUM9"/>
<proteinExistence type="predicted"/>
<keyword evidence="1" id="KW-0812">Transmembrane</keyword>
<dbReference type="Proteomes" id="UP000292274">
    <property type="component" value="Unassembled WGS sequence"/>
</dbReference>
<accession>A0A4V2LUM9</accession>
<feature type="transmembrane region" description="Helical" evidence="1">
    <location>
        <begin position="81"/>
        <end position="100"/>
    </location>
</feature>
<name>A0A4V2LUM9_9ACTN</name>
<sequence>MSEQSVPVSAQTAWPSLLPPGVIAEWKKVDPEAPKVLLEQIAADAKFMRRMAWSRLAAAVLLFAGSLALSAYFVQTQAVETGTVTAGAGTITVVTILLTGRPPIPKKR</sequence>
<evidence type="ECO:0008006" key="4">
    <source>
        <dbReference type="Google" id="ProtNLM"/>
    </source>
</evidence>
<evidence type="ECO:0000256" key="1">
    <source>
        <dbReference type="SAM" id="Phobius"/>
    </source>
</evidence>
<organism evidence="2 3">
    <name type="scientific">Micromonospora zingiberis</name>
    <dbReference type="NCBI Taxonomy" id="2053011"/>
    <lineage>
        <taxon>Bacteria</taxon>
        <taxon>Bacillati</taxon>
        <taxon>Actinomycetota</taxon>
        <taxon>Actinomycetes</taxon>
        <taxon>Micromonosporales</taxon>
        <taxon>Micromonosporaceae</taxon>
        <taxon>Micromonospora</taxon>
    </lineage>
</organism>